<organism evidence="1 2">
    <name type="scientific">Rhodopirellula baltica (strain DSM 10527 / NCIMB 13988 / SH1)</name>
    <dbReference type="NCBI Taxonomy" id="243090"/>
    <lineage>
        <taxon>Bacteria</taxon>
        <taxon>Pseudomonadati</taxon>
        <taxon>Planctomycetota</taxon>
        <taxon>Planctomycetia</taxon>
        <taxon>Pirellulales</taxon>
        <taxon>Pirellulaceae</taxon>
        <taxon>Rhodopirellula</taxon>
    </lineage>
</organism>
<dbReference type="HOGENOM" id="CLU_1440033_0_0_0"/>
<dbReference type="EnsemblBacteria" id="CAD73048">
    <property type="protein sequence ID" value="CAD73048"/>
    <property type="gene ID" value="RB3194"/>
</dbReference>
<reference evidence="1 2" key="1">
    <citation type="journal article" date="2003" name="Proc. Natl. Acad. Sci. U.S.A.">
        <title>Complete genome sequence of the marine planctomycete Pirellula sp. strain 1.</title>
        <authorList>
            <person name="Gloeckner F.O."/>
            <person name="Kube M."/>
            <person name="Bauer M."/>
            <person name="Teeling H."/>
            <person name="Lombardot T."/>
            <person name="Ludwig W."/>
            <person name="Gade D."/>
            <person name="Beck A."/>
            <person name="Borzym K."/>
            <person name="Heitmann K."/>
            <person name="Rabus R."/>
            <person name="Schlesner H."/>
            <person name="Amann R."/>
            <person name="Reinhardt R."/>
        </authorList>
    </citation>
    <scope>NUCLEOTIDE SEQUENCE [LARGE SCALE GENOMIC DNA]</scope>
    <source>
        <strain evidence="2">DSM 10527 / NCIMB 13988 / SH1</strain>
    </source>
</reference>
<evidence type="ECO:0000313" key="2">
    <source>
        <dbReference type="Proteomes" id="UP000001025"/>
    </source>
</evidence>
<sequence>MAPGLLDPLVDEWFVNETTSGETGRLAPFRYQLQLQRTSPPVPNLAAGRKPSGLWGAQRDTGRLAPFRYQLQPQRTSPPVPHLAAGREPSGLWGAQIRWFVNRRSILRRFRTHSKSAAAFAAADCISNCCLRVLARRLGLLRQFFAFGGDDRQQFSLWLDELVDAFIHQELVHRLNVQSGVNFILDRL</sequence>
<keyword evidence="2" id="KW-1185">Reference proteome</keyword>
<dbReference type="InParanoid" id="Q7UUN1"/>
<dbReference type="Proteomes" id="UP000001025">
    <property type="component" value="Chromosome"/>
</dbReference>
<accession>Q7UUN1</accession>
<gene>
    <name evidence="1" type="ordered locus">RB3194</name>
</gene>
<name>Q7UUN1_RHOBA</name>
<dbReference type="EMBL" id="BX294138">
    <property type="protein sequence ID" value="CAD73048.1"/>
    <property type="molecule type" value="Genomic_DNA"/>
</dbReference>
<protein>
    <submittedName>
        <fullName evidence="1">Uncharacterized protein</fullName>
    </submittedName>
</protein>
<dbReference type="KEGG" id="rba:RB3194"/>
<dbReference type="AlphaFoldDB" id="Q7UUN1"/>
<evidence type="ECO:0000313" key="1">
    <source>
        <dbReference type="EMBL" id="CAD73048.1"/>
    </source>
</evidence>
<proteinExistence type="predicted"/>